<dbReference type="PROSITE" id="PS50850">
    <property type="entry name" value="MFS"/>
    <property type="match status" value="1"/>
</dbReference>
<dbReference type="RefSeq" id="WP_201782788.1">
    <property type="nucleotide sequence ID" value="NZ_AZEG01000065.1"/>
</dbReference>
<dbReference type="PATRIC" id="fig|1423812.3.peg.2347"/>
<dbReference type="InterPro" id="IPR011701">
    <property type="entry name" value="MFS"/>
</dbReference>
<dbReference type="Gene3D" id="1.20.1720.10">
    <property type="entry name" value="Multidrug resistance protein D"/>
    <property type="match status" value="1"/>
</dbReference>
<dbReference type="Gene3D" id="1.20.1250.20">
    <property type="entry name" value="MFS general substrate transporter like domains"/>
    <property type="match status" value="1"/>
</dbReference>
<protein>
    <submittedName>
        <fullName evidence="9">EmrB QacA subfamily drug resistance transporter</fullName>
    </submittedName>
</protein>
<keyword evidence="6 7" id="KW-0472">Membrane</keyword>
<keyword evidence="5 7" id="KW-1133">Transmembrane helix</keyword>
<dbReference type="InterPro" id="IPR036259">
    <property type="entry name" value="MFS_trans_sf"/>
</dbReference>
<dbReference type="NCBIfam" id="TIGR00711">
    <property type="entry name" value="efflux_EmrB"/>
    <property type="match status" value="1"/>
</dbReference>
<dbReference type="GO" id="GO:0022857">
    <property type="term" value="F:transmembrane transporter activity"/>
    <property type="evidence" value="ECO:0007669"/>
    <property type="project" value="InterPro"/>
</dbReference>
<evidence type="ECO:0000256" key="4">
    <source>
        <dbReference type="ARBA" id="ARBA00022692"/>
    </source>
</evidence>
<keyword evidence="2" id="KW-0813">Transport</keyword>
<feature type="transmembrane region" description="Helical" evidence="7">
    <location>
        <begin position="199"/>
        <end position="220"/>
    </location>
</feature>
<dbReference type="STRING" id="1423812.FD20_GL002208"/>
<dbReference type="PANTHER" id="PTHR23501">
    <property type="entry name" value="MAJOR FACILITATOR SUPERFAMILY"/>
    <property type="match status" value="1"/>
</dbReference>
<name>A0A0R1PKI1_9LACO</name>
<evidence type="ECO:0000256" key="7">
    <source>
        <dbReference type="SAM" id="Phobius"/>
    </source>
</evidence>
<feature type="transmembrane region" description="Helical" evidence="7">
    <location>
        <begin position="488"/>
        <end position="506"/>
    </location>
</feature>
<keyword evidence="4 7" id="KW-0812">Transmembrane</keyword>
<feature type="transmembrane region" description="Helical" evidence="7">
    <location>
        <begin position="402"/>
        <end position="427"/>
    </location>
</feature>
<dbReference type="SUPFAM" id="SSF103473">
    <property type="entry name" value="MFS general substrate transporter"/>
    <property type="match status" value="1"/>
</dbReference>
<dbReference type="Proteomes" id="UP000051155">
    <property type="component" value="Unassembled WGS sequence"/>
</dbReference>
<accession>A0A0R1PKI1</accession>
<evidence type="ECO:0000256" key="5">
    <source>
        <dbReference type="ARBA" id="ARBA00022989"/>
    </source>
</evidence>
<dbReference type="InterPro" id="IPR004638">
    <property type="entry name" value="EmrB-like"/>
</dbReference>
<evidence type="ECO:0000256" key="6">
    <source>
        <dbReference type="ARBA" id="ARBA00023136"/>
    </source>
</evidence>
<feature type="transmembrane region" description="Helical" evidence="7">
    <location>
        <begin position="78"/>
        <end position="98"/>
    </location>
</feature>
<dbReference type="FunFam" id="1.20.1720.10:FF:000004">
    <property type="entry name" value="EmrB/QacA family drug resistance transporter"/>
    <property type="match status" value="1"/>
</dbReference>
<dbReference type="PROSITE" id="PS00216">
    <property type="entry name" value="SUGAR_TRANSPORT_1"/>
    <property type="match status" value="1"/>
</dbReference>
<sequence length="524" mass="56910">MKTKNLSKIKTTLILFGLMASLLLSALDSTIVGTAMKKITNDLQGIEYYAWPFTIYMLCSTVVTPISGGLADIFGRKPIFIVGILTFLSGSTFCGMSQSMIQLIVFRGIQGIGGGIIVTSVFTVVADLFPPAKRGKYMGMVTSIYGLSSIIGPLLGGLIIDNLSWRWIFYINIPVGIFAVLIIAFIMPNFKAEGRTRTVDYAGTFSMTFALVPMLLAFSWGGNDYAWVSVQIIGMFIFSFIMLGIFIYCESKAQNPIIPLSFFQDRSISITLIVAFLTNGIMFAAIMYIPYFAQGIIGTSAIISGSITMPMMLGLLLASAVTGILISKTGNSKILVFVAFTLMAVGTGLLSTMSADTSYFKMVFYMIILGFGIGINMPIANTNIQNAVPQRQIGTATSTVQFFRNIGGTIGSAIYGTIMTVTMNIGFSKLDLSNIPDNVQEQLKKPQIITNSETVKKIVQHIPAQYSNSLTTALEGAKGVLSNSIHEIFLFCMFVAIVGFILTIIFKNAPLCTQKSIKNKNKII</sequence>
<feature type="transmembrane region" description="Helical" evidence="7">
    <location>
        <begin position="301"/>
        <end position="327"/>
    </location>
</feature>
<feature type="domain" description="Major facilitator superfamily (MFS) profile" evidence="8">
    <location>
        <begin position="14"/>
        <end position="511"/>
    </location>
</feature>
<dbReference type="AlphaFoldDB" id="A0A0R1PKI1"/>
<dbReference type="PRINTS" id="PR01036">
    <property type="entry name" value="TCRTETB"/>
</dbReference>
<evidence type="ECO:0000259" key="8">
    <source>
        <dbReference type="PROSITE" id="PS50850"/>
    </source>
</evidence>
<keyword evidence="10" id="KW-1185">Reference proteome</keyword>
<feature type="transmembrane region" description="Helical" evidence="7">
    <location>
        <begin position="270"/>
        <end position="289"/>
    </location>
</feature>
<dbReference type="GO" id="GO:0005886">
    <property type="term" value="C:plasma membrane"/>
    <property type="evidence" value="ECO:0007669"/>
    <property type="project" value="UniProtKB-SubCell"/>
</dbReference>
<dbReference type="CDD" id="cd17502">
    <property type="entry name" value="MFS_Azr1_MDR_like"/>
    <property type="match status" value="1"/>
</dbReference>
<dbReference type="InterPro" id="IPR020846">
    <property type="entry name" value="MFS_dom"/>
</dbReference>
<feature type="transmembrane region" description="Helical" evidence="7">
    <location>
        <begin position="137"/>
        <end position="155"/>
    </location>
</feature>
<evidence type="ECO:0000256" key="2">
    <source>
        <dbReference type="ARBA" id="ARBA00022448"/>
    </source>
</evidence>
<keyword evidence="3" id="KW-1003">Cell membrane</keyword>
<feature type="transmembrane region" description="Helical" evidence="7">
    <location>
        <begin position="226"/>
        <end position="249"/>
    </location>
</feature>
<dbReference type="PANTHER" id="PTHR23501:SF197">
    <property type="entry name" value="COMD"/>
    <property type="match status" value="1"/>
</dbReference>
<feature type="transmembrane region" description="Helical" evidence="7">
    <location>
        <begin position="359"/>
        <end position="381"/>
    </location>
</feature>
<reference evidence="9 10" key="1">
    <citation type="journal article" date="2015" name="Genome Announc.">
        <title>Expanding the biotechnology potential of lactobacilli through comparative genomics of 213 strains and associated genera.</title>
        <authorList>
            <person name="Sun Z."/>
            <person name="Harris H.M."/>
            <person name="McCann A."/>
            <person name="Guo C."/>
            <person name="Argimon S."/>
            <person name="Zhang W."/>
            <person name="Yang X."/>
            <person name="Jeffery I.B."/>
            <person name="Cooney J.C."/>
            <person name="Kagawa T.F."/>
            <person name="Liu W."/>
            <person name="Song Y."/>
            <person name="Salvetti E."/>
            <person name="Wrobel A."/>
            <person name="Rasinkangas P."/>
            <person name="Parkhill J."/>
            <person name="Rea M.C."/>
            <person name="O'Sullivan O."/>
            <person name="Ritari J."/>
            <person name="Douillard F.P."/>
            <person name="Paul Ross R."/>
            <person name="Yang R."/>
            <person name="Briner A.E."/>
            <person name="Felis G.E."/>
            <person name="de Vos W.M."/>
            <person name="Barrangou R."/>
            <person name="Klaenhammer T.R."/>
            <person name="Caufield P.W."/>
            <person name="Cui Y."/>
            <person name="Zhang H."/>
            <person name="O'Toole P.W."/>
        </authorList>
    </citation>
    <scope>NUCLEOTIDE SEQUENCE [LARGE SCALE GENOMIC DNA]</scope>
    <source>
        <strain evidence="9 10">DSM 19971</strain>
    </source>
</reference>
<feature type="transmembrane region" description="Helical" evidence="7">
    <location>
        <begin position="53"/>
        <end position="71"/>
    </location>
</feature>
<gene>
    <name evidence="9" type="ORF">FD20_GL002208</name>
</gene>
<comment type="caution">
    <text evidence="9">The sequence shown here is derived from an EMBL/GenBank/DDBJ whole genome shotgun (WGS) entry which is preliminary data.</text>
</comment>
<feature type="transmembrane region" description="Helical" evidence="7">
    <location>
        <begin position="104"/>
        <end position="125"/>
    </location>
</feature>
<comment type="subcellular location">
    <subcellularLocation>
        <location evidence="1">Cell membrane</location>
        <topology evidence="1">Multi-pass membrane protein</topology>
    </subcellularLocation>
</comment>
<evidence type="ECO:0000313" key="9">
    <source>
        <dbReference type="EMBL" id="KRL32838.1"/>
    </source>
</evidence>
<evidence type="ECO:0000256" key="1">
    <source>
        <dbReference type="ARBA" id="ARBA00004651"/>
    </source>
</evidence>
<dbReference type="Pfam" id="PF07690">
    <property type="entry name" value="MFS_1"/>
    <property type="match status" value="1"/>
</dbReference>
<feature type="transmembrane region" description="Helical" evidence="7">
    <location>
        <begin position="167"/>
        <end position="187"/>
    </location>
</feature>
<dbReference type="InterPro" id="IPR005829">
    <property type="entry name" value="Sugar_transporter_CS"/>
</dbReference>
<organism evidence="9 10">
    <name type="scientific">Liquorilactobacillus uvarum DSM 19971</name>
    <dbReference type="NCBI Taxonomy" id="1423812"/>
    <lineage>
        <taxon>Bacteria</taxon>
        <taxon>Bacillati</taxon>
        <taxon>Bacillota</taxon>
        <taxon>Bacilli</taxon>
        <taxon>Lactobacillales</taxon>
        <taxon>Lactobacillaceae</taxon>
        <taxon>Liquorilactobacillus</taxon>
    </lineage>
</organism>
<feature type="transmembrane region" description="Helical" evidence="7">
    <location>
        <begin position="334"/>
        <end position="353"/>
    </location>
</feature>
<evidence type="ECO:0000256" key="3">
    <source>
        <dbReference type="ARBA" id="ARBA00022475"/>
    </source>
</evidence>
<evidence type="ECO:0000313" key="10">
    <source>
        <dbReference type="Proteomes" id="UP000051155"/>
    </source>
</evidence>
<proteinExistence type="predicted"/>
<dbReference type="EMBL" id="AZEG01000065">
    <property type="protein sequence ID" value="KRL32838.1"/>
    <property type="molecule type" value="Genomic_DNA"/>
</dbReference>